<dbReference type="VEuPathDB" id="FungiDB:ASPNIDRAFT2_1088372"/>
<dbReference type="GO" id="GO:0016810">
    <property type="term" value="F:hydrolase activity, acting on carbon-nitrogen (but not peptide) bonds"/>
    <property type="evidence" value="ECO:0007669"/>
    <property type="project" value="InterPro"/>
</dbReference>
<dbReference type="VEuPathDB" id="FungiDB:An02g00570"/>
<dbReference type="Gene3D" id="3.20.20.140">
    <property type="entry name" value="Metal-dependent hydrolases"/>
    <property type="match status" value="1"/>
</dbReference>
<dbReference type="Gene3D" id="2.30.40.10">
    <property type="entry name" value="Urease, subunit C, domain 1"/>
    <property type="match status" value="1"/>
</dbReference>
<evidence type="ECO:0000313" key="4">
    <source>
        <dbReference type="Proteomes" id="UP000068243"/>
    </source>
</evidence>
<organism evidence="3 4">
    <name type="scientific">Aspergillus niger</name>
    <dbReference type="NCBI Taxonomy" id="5061"/>
    <lineage>
        <taxon>Eukaryota</taxon>
        <taxon>Fungi</taxon>
        <taxon>Dikarya</taxon>
        <taxon>Ascomycota</taxon>
        <taxon>Pezizomycotina</taxon>
        <taxon>Eurotiomycetes</taxon>
        <taxon>Eurotiomycetidae</taxon>
        <taxon>Eurotiales</taxon>
        <taxon>Aspergillaceae</taxon>
        <taxon>Aspergillus</taxon>
        <taxon>Aspergillus subgen. Circumdati</taxon>
    </lineage>
</organism>
<dbReference type="Pfam" id="PF01979">
    <property type="entry name" value="Amidohydro_1"/>
    <property type="match status" value="1"/>
</dbReference>
<dbReference type="InterPro" id="IPR032466">
    <property type="entry name" value="Metal_Hydrolase"/>
</dbReference>
<dbReference type="Proteomes" id="UP000068243">
    <property type="component" value="Unassembled WGS sequence"/>
</dbReference>
<dbReference type="PANTHER" id="PTHR43794:SF11">
    <property type="entry name" value="AMIDOHYDROLASE-RELATED DOMAIN-CONTAINING PROTEIN"/>
    <property type="match status" value="1"/>
</dbReference>
<dbReference type="VEuPathDB" id="FungiDB:ATCC64974_59480"/>
<dbReference type="SUPFAM" id="SSF51556">
    <property type="entry name" value="Metallo-dependent hydrolases"/>
    <property type="match status" value="1"/>
</dbReference>
<sequence length="487" mass="52323">MASTATKETLFTHSTIITINPDRTIIRNGYLLVRDTRIAAIGASPVPADLLTPDITTIDCTGKIILPGLINIHAHLVQSLLRGLAEDLPLHNWLCDAIWPLEASYADKDGYHASRLTIAEMLKTGTTCFLDPMVTYRAGWESVCDAVGEMGIRGCLGKLIKFPETNRQLSITDPRDQDLLAMSIPGLLSAYETHHGTHNNRLHVWAAAGTPRGAPASLYHELGETCASHGISLTMHCAEAPRDREIYHDVYGCSAMEFIRDTELCPNLQEKQSKSHNLVLAHMVNLDLETDLPLLSATHTSVAHNPSSNLKLASGVAPIPAMLGYEHGINVGLGTDGAPCSNHYDMFQEMHLAAILHKGVCRDAKVVGGETVLEMATINGAKALGLEDEIGSLEVGKKADLVVVDPYGRGGVGAAPWHWGDEDGASVVTTVVHGCTGRDVDLTMVDGEVLVVGGKLVCELEGEIISQAQKASRGVRARCRSRMGSES</sequence>
<dbReference type="InterPro" id="IPR006680">
    <property type="entry name" value="Amidohydro-rel"/>
</dbReference>
<dbReference type="PANTHER" id="PTHR43794">
    <property type="entry name" value="AMINOHYDROLASE SSNA-RELATED"/>
    <property type="match status" value="1"/>
</dbReference>
<protein>
    <recommendedName>
        <fullName evidence="2">Amidohydrolase-related domain-containing protein</fullName>
    </recommendedName>
</protein>
<proteinExistence type="predicted"/>
<dbReference type="AlphaFoldDB" id="A0A117DVN0"/>
<evidence type="ECO:0000256" key="1">
    <source>
        <dbReference type="ARBA" id="ARBA00022801"/>
    </source>
</evidence>
<evidence type="ECO:0000313" key="3">
    <source>
        <dbReference type="EMBL" id="GAQ35227.1"/>
    </source>
</evidence>
<reference evidence="4" key="1">
    <citation type="journal article" date="2016" name="Genome Announc.">
        <title>Draft genome sequence of Aspergillus niger strain An76.</title>
        <authorList>
            <person name="Gong W."/>
            <person name="Cheng Z."/>
            <person name="Zhang H."/>
            <person name="Liu L."/>
            <person name="Gao P."/>
            <person name="Wang L."/>
        </authorList>
    </citation>
    <scope>NUCLEOTIDE SEQUENCE [LARGE SCALE GENOMIC DNA]</scope>
    <source>
        <strain evidence="4">An76</strain>
    </source>
</reference>
<dbReference type="InterPro" id="IPR011059">
    <property type="entry name" value="Metal-dep_hydrolase_composite"/>
</dbReference>
<accession>A0A117DVN0</accession>
<dbReference type="SUPFAM" id="SSF51338">
    <property type="entry name" value="Composite domain of metallo-dependent hydrolases"/>
    <property type="match status" value="1"/>
</dbReference>
<dbReference type="OMA" id="PWLKTLY"/>
<dbReference type="EMBL" id="BCMY01000001">
    <property type="protein sequence ID" value="GAQ35227.1"/>
    <property type="molecule type" value="Genomic_DNA"/>
</dbReference>
<comment type="caution">
    <text evidence="3">The sequence shown here is derived from an EMBL/GenBank/DDBJ whole genome shotgun (WGS) entry which is preliminary data.</text>
</comment>
<feature type="domain" description="Amidohydrolase-related" evidence="2">
    <location>
        <begin position="64"/>
        <end position="449"/>
    </location>
</feature>
<dbReference type="OrthoDB" id="194468at2759"/>
<dbReference type="VEuPathDB" id="FungiDB:M747DRAFT_366337"/>
<gene>
    <name evidence="3" type="ORF">ABL_01113</name>
</gene>
<keyword evidence="1" id="KW-0378">Hydrolase</keyword>
<name>A0A117DVN0_ASPNG</name>
<evidence type="ECO:0000259" key="2">
    <source>
        <dbReference type="Pfam" id="PF01979"/>
    </source>
</evidence>
<dbReference type="CDD" id="cd01298">
    <property type="entry name" value="ATZ_TRZ_like"/>
    <property type="match status" value="1"/>
</dbReference>
<dbReference type="PaxDb" id="5061-CADANGAP00001515"/>
<dbReference type="InterPro" id="IPR050287">
    <property type="entry name" value="MTA/SAH_deaminase"/>
</dbReference>